<evidence type="ECO:0000256" key="2">
    <source>
        <dbReference type="ARBA" id="ARBA00022670"/>
    </source>
</evidence>
<organism evidence="9 10">
    <name type="scientific">Hungatella hathewayi WAL-18680</name>
    <dbReference type="NCBI Taxonomy" id="742737"/>
    <lineage>
        <taxon>Bacteria</taxon>
        <taxon>Bacillati</taxon>
        <taxon>Bacillota</taxon>
        <taxon>Clostridia</taxon>
        <taxon>Lachnospirales</taxon>
        <taxon>Lachnospiraceae</taxon>
        <taxon>Hungatella</taxon>
    </lineage>
</organism>
<dbReference type="GO" id="GO:0008237">
    <property type="term" value="F:metallopeptidase activity"/>
    <property type="evidence" value="ECO:0007669"/>
    <property type="project" value="UniProtKB-KW"/>
</dbReference>
<dbReference type="HOGENOM" id="CLU_073529_0_2_9"/>
<evidence type="ECO:0000256" key="3">
    <source>
        <dbReference type="ARBA" id="ARBA00022723"/>
    </source>
</evidence>
<dbReference type="NCBIfam" id="TIGR00608">
    <property type="entry name" value="radc"/>
    <property type="match status" value="1"/>
</dbReference>
<protein>
    <recommendedName>
        <fullName evidence="8">MPN domain-containing protein</fullName>
    </recommendedName>
</protein>
<dbReference type="PROSITE" id="PS01302">
    <property type="entry name" value="UPF0758"/>
    <property type="match status" value="1"/>
</dbReference>
<feature type="domain" description="MPN" evidence="8">
    <location>
        <begin position="109"/>
        <end position="231"/>
    </location>
</feature>
<evidence type="ECO:0000313" key="10">
    <source>
        <dbReference type="Proteomes" id="UP000005384"/>
    </source>
</evidence>
<dbReference type="InterPro" id="IPR046778">
    <property type="entry name" value="UPF0758_N"/>
</dbReference>
<dbReference type="CDD" id="cd08071">
    <property type="entry name" value="MPN_DUF2466"/>
    <property type="match status" value="1"/>
</dbReference>
<keyword evidence="3" id="KW-0479">Metal-binding</keyword>
<dbReference type="PANTHER" id="PTHR30471">
    <property type="entry name" value="DNA REPAIR PROTEIN RADC"/>
    <property type="match status" value="1"/>
</dbReference>
<dbReference type="Pfam" id="PF20582">
    <property type="entry name" value="UPF0758_N"/>
    <property type="match status" value="1"/>
</dbReference>
<evidence type="ECO:0000259" key="8">
    <source>
        <dbReference type="PROSITE" id="PS50249"/>
    </source>
</evidence>
<evidence type="ECO:0000256" key="4">
    <source>
        <dbReference type="ARBA" id="ARBA00022801"/>
    </source>
</evidence>
<evidence type="ECO:0000256" key="5">
    <source>
        <dbReference type="ARBA" id="ARBA00022833"/>
    </source>
</evidence>
<evidence type="ECO:0000256" key="1">
    <source>
        <dbReference type="ARBA" id="ARBA00010243"/>
    </source>
</evidence>
<dbReference type="Proteomes" id="UP000005384">
    <property type="component" value="Unassembled WGS sequence"/>
</dbReference>
<dbReference type="InterPro" id="IPR025657">
    <property type="entry name" value="RadC_JAB"/>
</dbReference>
<dbReference type="EMBL" id="ADLN01000059">
    <property type="protein sequence ID" value="EHI59385.1"/>
    <property type="molecule type" value="Genomic_DNA"/>
</dbReference>
<dbReference type="InterPro" id="IPR001405">
    <property type="entry name" value="UPF0758"/>
</dbReference>
<dbReference type="GO" id="GO:0046872">
    <property type="term" value="F:metal ion binding"/>
    <property type="evidence" value="ECO:0007669"/>
    <property type="project" value="UniProtKB-KW"/>
</dbReference>
<reference evidence="9 10" key="1">
    <citation type="submission" date="2011-08" db="EMBL/GenBank/DDBJ databases">
        <title>The Genome Sequence of Clostridium hathewayi WAL-18680.</title>
        <authorList>
            <consortium name="The Broad Institute Genome Sequencing Platform"/>
            <person name="Earl A."/>
            <person name="Ward D."/>
            <person name="Feldgarden M."/>
            <person name="Gevers D."/>
            <person name="Finegold S.M."/>
            <person name="Summanen P.H."/>
            <person name="Molitoris D.R."/>
            <person name="Song M."/>
            <person name="Daigneault M."/>
            <person name="Allen-Vercoe E."/>
            <person name="Young S.K."/>
            <person name="Zeng Q."/>
            <person name="Gargeya S."/>
            <person name="Fitzgerald M."/>
            <person name="Haas B."/>
            <person name="Abouelleil A."/>
            <person name="Alvarado L."/>
            <person name="Arachchi H.M."/>
            <person name="Berlin A."/>
            <person name="Brown A."/>
            <person name="Chapman S.B."/>
            <person name="Chen Z."/>
            <person name="Dunbar C."/>
            <person name="Freedman E."/>
            <person name="Gearin G."/>
            <person name="Gellesch M."/>
            <person name="Goldberg J."/>
            <person name="Griggs A."/>
            <person name="Gujja S."/>
            <person name="Heiman D."/>
            <person name="Howarth C."/>
            <person name="Larson L."/>
            <person name="Lui A."/>
            <person name="MacDonald P.J.P."/>
            <person name="Montmayeur A."/>
            <person name="Murphy C."/>
            <person name="Neiman D."/>
            <person name="Pearson M."/>
            <person name="Priest M."/>
            <person name="Roberts A."/>
            <person name="Saif S."/>
            <person name="Shea T."/>
            <person name="Shenoy N."/>
            <person name="Sisk P."/>
            <person name="Stolte C."/>
            <person name="Sykes S."/>
            <person name="Wortman J."/>
            <person name="Nusbaum C."/>
            <person name="Birren B."/>
        </authorList>
    </citation>
    <scope>NUCLEOTIDE SEQUENCE [LARGE SCALE GENOMIC DNA]</scope>
    <source>
        <strain evidence="9 10">WAL-18680</strain>
    </source>
</reference>
<keyword evidence="2" id="KW-0645">Protease</keyword>
<gene>
    <name evidence="9" type="ORF">HMPREF9473_02611</name>
</gene>
<proteinExistence type="inferred from homology"/>
<dbReference type="PATRIC" id="fig|742737.3.peg.2620"/>
<dbReference type="PROSITE" id="PS50249">
    <property type="entry name" value="MPN"/>
    <property type="match status" value="1"/>
</dbReference>
<comment type="similarity">
    <text evidence="1 7">Belongs to the UPF0758 family.</text>
</comment>
<comment type="caution">
    <text evidence="9">The sequence shown here is derived from an EMBL/GenBank/DDBJ whole genome shotgun (WGS) entry which is preliminary data.</text>
</comment>
<keyword evidence="6" id="KW-0482">Metalloprotease</keyword>
<dbReference type="Pfam" id="PF04002">
    <property type="entry name" value="RadC"/>
    <property type="match status" value="1"/>
</dbReference>
<evidence type="ECO:0000256" key="6">
    <source>
        <dbReference type="ARBA" id="ARBA00023049"/>
    </source>
</evidence>
<name>G5IGI3_9FIRM</name>
<dbReference type="Gene3D" id="3.40.140.10">
    <property type="entry name" value="Cytidine Deaminase, domain 2"/>
    <property type="match status" value="1"/>
</dbReference>
<sequence>MSHITMRDIPQNDRPYEKCLAMGPDNLSDAELLAVIIRTGSRDSNSLALAEQILTLNYPEDGLTGLLHLSLQELMQVHGIGRVKAIQLLCIGELSRRIWKKEAVRNITVFDDPNAIANYFMEDMRHMEQEQLHVMFLNTKNVLIKDMLLAKGTVNATVASPREIFIEALRHHAVNIILVHNHPSGDPTPSQDDFNLTRRVKEAGDLIGIRLMDHVVIGDNAYCSFRKEGML</sequence>
<evidence type="ECO:0000313" key="9">
    <source>
        <dbReference type="EMBL" id="EHI59385.1"/>
    </source>
</evidence>
<dbReference type="RefSeq" id="WP_006780590.1">
    <property type="nucleotide sequence ID" value="NZ_CP040506.1"/>
</dbReference>
<dbReference type="GO" id="GO:0006508">
    <property type="term" value="P:proteolysis"/>
    <property type="evidence" value="ECO:0007669"/>
    <property type="project" value="UniProtKB-KW"/>
</dbReference>
<dbReference type="OrthoDB" id="9804482at2"/>
<dbReference type="AlphaFoldDB" id="G5IGI3"/>
<dbReference type="NCBIfam" id="NF000642">
    <property type="entry name" value="PRK00024.1"/>
    <property type="match status" value="1"/>
</dbReference>
<dbReference type="InterPro" id="IPR037518">
    <property type="entry name" value="MPN"/>
</dbReference>
<keyword evidence="10" id="KW-1185">Reference proteome</keyword>
<dbReference type="PANTHER" id="PTHR30471:SF3">
    <property type="entry name" value="UPF0758 PROTEIN YEES-RELATED"/>
    <property type="match status" value="1"/>
</dbReference>
<keyword evidence="4" id="KW-0378">Hydrolase</keyword>
<accession>G5IGI3</accession>
<keyword evidence="5" id="KW-0862">Zinc</keyword>
<evidence type="ECO:0000256" key="7">
    <source>
        <dbReference type="RuleBase" id="RU003797"/>
    </source>
</evidence>
<dbReference type="InterPro" id="IPR020891">
    <property type="entry name" value="UPF0758_CS"/>
</dbReference>